<dbReference type="HOGENOM" id="CLU_1474393_0_0_0"/>
<dbReference type="OrthoDB" id="95521at2"/>
<dbReference type="STRING" id="519441.Smon_1090"/>
<dbReference type="Proteomes" id="UP000002072">
    <property type="component" value="Chromosome"/>
</dbReference>
<evidence type="ECO:0000313" key="1">
    <source>
        <dbReference type="EMBL" id="ACZ01552.1"/>
    </source>
</evidence>
<keyword evidence="2" id="KW-1185">Reference proteome</keyword>
<name>D1AUZ2_STRM9</name>
<protein>
    <submittedName>
        <fullName evidence="1">Uncharacterized protein</fullName>
    </submittedName>
</protein>
<dbReference type="GeneID" id="29673470"/>
<evidence type="ECO:0000313" key="2">
    <source>
        <dbReference type="Proteomes" id="UP000002072"/>
    </source>
</evidence>
<dbReference type="KEGG" id="smf:Smon_1090"/>
<proteinExistence type="predicted"/>
<dbReference type="RefSeq" id="WP_012859099.1">
    <property type="nucleotide sequence ID" value="NC_013515.1"/>
</dbReference>
<reference evidence="1 2" key="1">
    <citation type="journal article" date="2009" name="Stand. Genomic Sci.">
        <title>Complete genome sequence of Streptobacillus moniliformis type strain (9901T).</title>
        <authorList>
            <person name="Nolan M."/>
            <person name="Gronow S."/>
            <person name="Lapidus A."/>
            <person name="Ivanova N."/>
            <person name="Copeland A."/>
            <person name="Lucas S."/>
            <person name="Del Rio T.G."/>
            <person name="Chen F."/>
            <person name="Tice H."/>
            <person name="Pitluck S."/>
            <person name="Cheng J.F."/>
            <person name="Sims D."/>
            <person name="Meincke L."/>
            <person name="Bruce D."/>
            <person name="Goodwin L."/>
            <person name="Brettin T."/>
            <person name="Han C."/>
            <person name="Detter J.C."/>
            <person name="Ovchinikova G."/>
            <person name="Pati A."/>
            <person name="Mavromatis K."/>
            <person name="Mikhailova N."/>
            <person name="Chen A."/>
            <person name="Palaniappan K."/>
            <person name="Land M."/>
            <person name="Hauser L."/>
            <person name="Chang Y.J."/>
            <person name="Jeffries C.D."/>
            <person name="Rohde M."/>
            <person name="Sproer C."/>
            <person name="Goker M."/>
            <person name="Bristow J."/>
            <person name="Eisen J.A."/>
            <person name="Markowitz V."/>
            <person name="Hugenholtz P."/>
            <person name="Kyrpides N.C."/>
            <person name="Klenk H.P."/>
            <person name="Chain P."/>
        </authorList>
    </citation>
    <scope>NUCLEOTIDE SEQUENCE [LARGE SCALE GENOMIC DNA]</scope>
    <source>
        <strain evidence="2">ATCC 14647 / DSM 12112 / NCTC 10651 / 9901</strain>
    </source>
</reference>
<organism evidence="1 2">
    <name type="scientific">Streptobacillus moniliformis (strain ATCC 14647 / DSM 12112 / NCTC 10651 / 9901)</name>
    <dbReference type="NCBI Taxonomy" id="519441"/>
    <lineage>
        <taxon>Bacteria</taxon>
        <taxon>Fusobacteriati</taxon>
        <taxon>Fusobacteriota</taxon>
        <taxon>Fusobacteriia</taxon>
        <taxon>Fusobacteriales</taxon>
        <taxon>Leptotrichiaceae</taxon>
        <taxon>Streptobacillus</taxon>
    </lineage>
</organism>
<sequence length="183" mass="21130">MKKLILLVSLIGVVSSPIELKKEINIFEDEEIVKRYIEYLEDVNVEDYLPYINVTDFISEVYQPNNNVINPVSDINIIDNHFDAIQKFDFDVKNLKNIIKKELSTELSAKIDKSISELSNHTNIEALFFDGNNDLNKLNNLKKDLVDFANDKLKIFGELSKGNYINNENNAEVYNNVIELELE</sequence>
<gene>
    <name evidence="1" type="ordered locus">Smon_1090</name>
</gene>
<dbReference type="AlphaFoldDB" id="D1AUZ2"/>
<dbReference type="EMBL" id="CP001779">
    <property type="protein sequence ID" value="ACZ01552.1"/>
    <property type="molecule type" value="Genomic_DNA"/>
</dbReference>
<accession>D1AUZ2</accession>